<protein>
    <submittedName>
        <fullName evidence="2">Uncharacterized protein</fullName>
    </submittedName>
</protein>
<evidence type="ECO:0000313" key="3">
    <source>
        <dbReference type="Proteomes" id="UP000275078"/>
    </source>
</evidence>
<evidence type="ECO:0000313" key="2">
    <source>
        <dbReference type="EMBL" id="RPA85960.1"/>
    </source>
</evidence>
<dbReference type="EMBL" id="ML119651">
    <property type="protein sequence ID" value="RPA85960.1"/>
    <property type="molecule type" value="Genomic_DNA"/>
</dbReference>
<reference evidence="2 3" key="1">
    <citation type="journal article" date="2018" name="Nat. Ecol. Evol.">
        <title>Pezizomycetes genomes reveal the molecular basis of ectomycorrhizal truffle lifestyle.</title>
        <authorList>
            <person name="Murat C."/>
            <person name="Payen T."/>
            <person name="Noel B."/>
            <person name="Kuo A."/>
            <person name="Morin E."/>
            <person name="Chen J."/>
            <person name="Kohler A."/>
            <person name="Krizsan K."/>
            <person name="Balestrini R."/>
            <person name="Da Silva C."/>
            <person name="Montanini B."/>
            <person name="Hainaut M."/>
            <person name="Levati E."/>
            <person name="Barry K.W."/>
            <person name="Belfiori B."/>
            <person name="Cichocki N."/>
            <person name="Clum A."/>
            <person name="Dockter R.B."/>
            <person name="Fauchery L."/>
            <person name="Guy J."/>
            <person name="Iotti M."/>
            <person name="Le Tacon F."/>
            <person name="Lindquist E.A."/>
            <person name="Lipzen A."/>
            <person name="Malagnac F."/>
            <person name="Mello A."/>
            <person name="Molinier V."/>
            <person name="Miyauchi S."/>
            <person name="Poulain J."/>
            <person name="Riccioni C."/>
            <person name="Rubini A."/>
            <person name="Sitrit Y."/>
            <person name="Splivallo R."/>
            <person name="Traeger S."/>
            <person name="Wang M."/>
            <person name="Zifcakova L."/>
            <person name="Wipf D."/>
            <person name="Zambonelli A."/>
            <person name="Paolocci F."/>
            <person name="Nowrousian M."/>
            <person name="Ottonello S."/>
            <person name="Baldrian P."/>
            <person name="Spatafora J.W."/>
            <person name="Henrissat B."/>
            <person name="Nagy L.G."/>
            <person name="Aury J.M."/>
            <person name="Wincker P."/>
            <person name="Grigoriev I.V."/>
            <person name="Bonfante P."/>
            <person name="Martin F.M."/>
        </authorList>
    </citation>
    <scope>NUCLEOTIDE SEQUENCE [LARGE SCALE GENOMIC DNA]</scope>
    <source>
        <strain evidence="2 3">RN42</strain>
    </source>
</reference>
<feature type="region of interest" description="Disordered" evidence="1">
    <location>
        <begin position="1"/>
        <end position="54"/>
    </location>
</feature>
<dbReference type="Proteomes" id="UP000275078">
    <property type="component" value="Unassembled WGS sequence"/>
</dbReference>
<feature type="compositionally biased region" description="Polar residues" evidence="1">
    <location>
        <begin position="30"/>
        <end position="54"/>
    </location>
</feature>
<proteinExistence type="predicted"/>
<feature type="compositionally biased region" description="Polar residues" evidence="1">
    <location>
        <begin position="1"/>
        <end position="11"/>
    </location>
</feature>
<dbReference type="AlphaFoldDB" id="A0A3N4IP59"/>
<organism evidence="2 3">
    <name type="scientific">Ascobolus immersus RN42</name>
    <dbReference type="NCBI Taxonomy" id="1160509"/>
    <lineage>
        <taxon>Eukaryota</taxon>
        <taxon>Fungi</taxon>
        <taxon>Dikarya</taxon>
        <taxon>Ascomycota</taxon>
        <taxon>Pezizomycotina</taxon>
        <taxon>Pezizomycetes</taxon>
        <taxon>Pezizales</taxon>
        <taxon>Ascobolaceae</taxon>
        <taxon>Ascobolus</taxon>
    </lineage>
</organism>
<sequence length="54" mass="5943">MARQQNFTTRIQPIGTGLMLPPHVPPSHGLTPSPTLQSSTEPRQTQHNSLRLSV</sequence>
<accession>A0A3N4IP59</accession>
<evidence type="ECO:0000256" key="1">
    <source>
        <dbReference type="SAM" id="MobiDB-lite"/>
    </source>
</evidence>
<name>A0A3N4IP59_ASCIM</name>
<keyword evidence="3" id="KW-1185">Reference proteome</keyword>
<gene>
    <name evidence="2" type="ORF">BJ508DRAFT_221581</name>
</gene>